<comment type="caution">
    <text evidence="1">The sequence shown here is derived from an EMBL/GenBank/DDBJ whole genome shotgun (WGS) entry which is preliminary data.</text>
</comment>
<dbReference type="EMBL" id="BARV01000934">
    <property type="protein sequence ID" value="GAH90559.1"/>
    <property type="molecule type" value="Genomic_DNA"/>
</dbReference>
<name>X1KK87_9ZZZZ</name>
<dbReference type="AlphaFoldDB" id="X1KK87"/>
<evidence type="ECO:0000313" key="1">
    <source>
        <dbReference type="EMBL" id="GAH90559.1"/>
    </source>
</evidence>
<accession>X1KK87</accession>
<gene>
    <name evidence="1" type="ORF">S06H3_02997</name>
</gene>
<sequence>MEKARFCPVCCKAWDLSHGDFCPTCKVFTLAVYDYGEGFVVHECGDYPISDLERDADG</sequence>
<protein>
    <submittedName>
        <fullName evidence="1">Uncharacterized protein</fullName>
    </submittedName>
</protein>
<reference evidence="1" key="1">
    <citation type="journal article" date="2014" name="Front. Microbiol.">
        <title>High frequency of phylogenetically diverse reductive dehalogenase-homologous genes in deep subseafloor sedimentary metagenomes.</title>
        <authorList>
            <person name="Kawai M."/>
            <person name="Futagami T."/>
            <person name="Toyoda A."/>
            <person name="Takaki Y."/>
            <person name="Nishi S."/>
            <person name="Hori S."/>
            <person name="Arai W."/>
            <person name="Tsubouchi T."/>
            <person name="Morono Y."/>
            <person name="Uchiyama I."/>
            <person name="Ito T."/>
            <person name="Fujiyama A."/>
            <person name="Inagaki F."/>
            <person name="Takami H."/>
        </authorList>
    </citation>
    <scope>NUCLEOTIDE SEQUENCE</scope>
    <source>
        <strain evidence="1">Expedition CK06-06</strain>
    </source>
</reference>
<proteinExistence type="predicted"/>
<organism evidence="1">
    <name type="scientific">marine sediment metagenome</name>
    <dbReference type="NCBI Taxonomy" id="412755"/>
    <lineage>
        <taxon>unclassified sequences</taxon>
        <taxon>metagenomes</taxon>
        <taxon>ecological metagenomes</taxon>
    </lineage>
</organism>